<dbReference type="HOGENOM" id="CLU_192167_0_0_9"/>
<reference evidence="2 3" key="1">
    <citation type="submission" date="2009-01" db="EMBL/GenBank/DDBJ databases">
        <authorList>
            <person name="Qin X."/>
            <person name="Bachman B."/>
            <person name="Battles P."/>
            <person name="Bell A."/>
            <person name="Bess C."/>
            <person name="Bickham C."/>
            <person name="Chaboub L."/>
            <person name="Chen D."/>
            <person name="Coyle M."/>
            <person name="Deiros D.R."/>
            <person name="Dinh H."/>
            <person name="Forbes L."/>
            <person name="Fowler G."/>
            <person name="Francisco L."/>
            <person name="Fu Q."/>
            <person name="Gubbala S."/>
            <person name="Hale W."/>
            <person name="Han Y."/>
            <person name="Hemphill L."/>
            <person name="Highlander S.K."/>
            <person name="Hirani K."/>
            <person name="Hogues M."/>
            <person name="Jackson L."/>
            <person name="Jakkamsetti A."/>
            <person name="Javaid M."/>
            <person name="Jiang H."/>
            <person name="Korchina V."/>
            <person name="Kovar C."/>
            <person name="Lara F."/>
            <person name="Lee S."/>
            <person name="Mata R."/>
            <person name="Mathew T."/>
            <person name="Moen C."/>
            <person name="Morales K."/>
            <person name="Munidasa M."/>
            <person name="Nazareth L."/>
            <person name="Ngo R."/>
            <person name="Nguyen L."/>
            <person name="Okwuonu G."/>
            <person name="Ongeri F."/>
            <person name="Patil S."/>
            <person name="Petrosino J."/>
            <person name="Pham C."/>
            <person name="Pham P."/>
            <person name="Pu L.-L."/>
            <person name="Puazo M."/>
            <person name="Raj R."/>
            <person name="Reid J."/>
            <person name="Rouhana J."/>
            <person name="Saada N."/>
            <person name="Shang Y."/>
            <person name="Simmons D."/>
            <person name="Thornton R."/>
            <person name="Warren J."/>
            <person name="Weissenberger G."/>
            <person name="Zhang J."/>
            <person name="Zhang L."/>
            <person name="Zhou C."/>
            <person name="Zhu D."/>
            <person name="Muzny D."/>
            <person name="Worley K."/>
            <person name="Gibbs R."/>
        </authorList>
    </citation>
    <scope>NUCLEOTIDE SEQUENCE [LARGE SCALE GENOMIC DNA]</scope>
    <source>
        <strain evidence="2 3">DSM 16047</strain>
    </source>
</reference>
<keyword evidence="1" id="KW-0732">Signal</keyword>
<organism evidence="2 3">
    <name type="scientific">Lactobacillus ultunensis DSM 16047</name>
    <dbReference type="NCBI Taxonomy" id="525365"/>
    <lineage>
        <taxon>Bacteria</taxon>
        <taxon>Bacillati</taxon>
        <taxon>Bacillota</taxon>
        <taxon>Bacilli</taxon>
        <taxon>Lactobacillales</taxon>
        <taxon>Lactobacillaceae</taxon>
        <taxon>Lactobacillus</taxon>
    </lineage>
</organism>
<sequence>MEDKLRLILNLFAVCLTLIGLSACSGGNDTQPPATLNKKVNTVKVIDQPVSIQRQNKPVKPLNQKLPCTPVQLQLPKKRTVYTNLNGILKTRS</sequence>
<comment type="caution">
    <text evidence="2">The sequence shown here is derived from an EMBL/GenBank/DDBJ whole genome shotgun (WGS) entry which is preliminary data.</text>
</comment>
<protein>
    <submittedName>
        <fullName evidence="2">Uncharacterized protein</fullName>
    </submittedName>
</protein>
<keyword evidence="3" id="KW-1185">Reference proteome</keyword>
<accession>C2EMT9</accession>
<evidence type="ECO:0000256" key="1">
    <source>
        <dbReference type="SAM" id="SignalP"/>
    </source>
</evidence>
<dbReference type="EMBL" id="ACGU01000044">
    <property type="protein sequence ID" value="EEJ72162.1"/>
    <property type="molecule type" value="Genomic_DNA"/>
</dbReference>
<feature type="signal peptide" evidence="1">
    <location>
        <begin position="1"/>
        <end position="25"/>
    </location>
</feature>
<dbReference type="eggNOG" id="ENOG5030ARW">
    <property type="taxonomic scope" value="Bacteria"/>
</dbReference>
<dbReference type="STRING" id="525365.HMPREF0548_0985"/>
<feature type="chain" id="PRO_5038457066" evidence="1">
    <location>
        <begin position="26"/>
        <end position="93"/>
    </location>
</feature>
<dbReference type="AlphaFoldDB" id="C2EMT9"/>
<proteinExistence type="predicted"/>
<evidence type="ECO:0000313" key="2">
    <source>
        <dbReference type="EMBL" id="EEJ72162.1"/>
    </source>
</evidence>
<evidence type="ECO:0000313" key="3">
    <source>
        <dbReference type="Proteomes" id="UP000005583"/>
    </source>
</evidence>
<gene>
    <name evidence="2" type="ORF">HMPREF0548_0985</name>
</gene>
<dbReference type="PROSITE" id="PS51257">
    <property type="entry name" value="PROKAR_LIPOPROTEIN"/>
    <property type="match status" value="1"/>
</dbReference>
<dbReference type="Proteomes" id="UP000005583">
    <property type="component" value="Unassembled WGS sequence"/>
</dbReference>
<name>C2EMT9_9LACO</name>